<protein>
    <submittedName>
        <fullName evidence="2">Uncharacterized protein</fullName>
    </submittedName>
</protein>
<evidence type="ECO:0000313" key="3">
    <source>
        <dbReference type="Proteomes" id="UP001172457"/>
    </source>
</evidence>
<dbReference type="PANTHER" id="PTHR38926">
    <property type="entry name" value="F-BOX DOMAIN CONTAINING PROTEIN, EXPRESSED"/>
    <property type="match status" value="1"/>
</dbReference>
<dbReference type="AlphaFoldDB" id="A0AA38WLT4"/>
<dbReference type="InterPro" id="IPR036047">
    <property type="entry name" value="F-box-like_dom_sf"/>
</dbReference>
<dbReference type="Proteomes" id="UP001172457">
    <property type="component" value="Chromosome 1"/>
</dbReference>
<accession>A0AA38WLT4</accession>
<sequence>MEETRNWVEMPDEIMGGMIFPRLGTLEILKNVEKVCTTWQRICKDDPEMWKIIVPISAKDIEAIGRNCPHLQSFKIWIPYLSYHGIAPTIANSMPALRHLELIGSRGDNDGVRAILNGCPHLESLHILNCFRVDPNLIKLCTERIRDFQFSREVTPETDEDSDKNDFYDLSDDD</sequence>
<dbReference type="EMBL" id="JARYMX010000001">
    <property type="protein sequence ID" value="KAJ9565892.1"/>
    <property type="molecule type" value="Genomic_DNA"/>
</dbReference>
<dbReference type="InterPro" id="IPR032675">
    <property type="entry name" value="LRR_dom_sf"/>
</dbReference>
<keyword evidence="3" id="KW-1185">Reference proteome</keyword>
<dbReference type="CDD" id="cd22164">
    <property type="entry name" value="F-box_AtSKIP19-like"/>
    <property type="match status" value="1"/>
</dbReference>
<dbReference type="SUPFAM" id="SSF81383">
    <property type="entry name" value="F-box domain"/>
    <property type="match status" value="1"/>
</dbReference>
<dbReference type="Gene3D" id="1.20.1280.50">
    <property type="match status" value="1"/>
</dbReference>
<dbReference type="Gene3D" id="3.80.10.10">
    <property type="entry name" value="Ribonuclease Inhibitor"/>
    <property type="match status" value="1"/>
</dbReference>
<comment type="caution">
    <text evidence="2">The sequence shown here is derived from an EMBL/GenBank/DDBJ whole genome shotgun (WGS) entry which is preliminary data.</text>
</comment>
<evidence type="ECO:0000313" key="2">
    <source>
        <dbReference type="EMBL" id="KAJ9565892.1"/>
    </source>
</evidence>
<feature type="compositionally biased region" description="Acidic residues" evidence="1">
    <location>
        <begin position="156"/>
        <end position="174"/>
    </location>
</feature>
<dbReference type="SUPFAM" id="SSF52047">
    <property type="entry name" value="RNI-like"/>
    <property type="match status" value="1"/>
</dbReference>
<reference evidence="2" key="1">
    <citation type="submission" date="2023-03" db="EMBL/GenBank/DDBJ databases">
        <title>Chromosome-scale reference genome and RAD-based genetic map of yellow starthistle (Centaurea solstitialis) reveal putative structural variation and QTLs associated with invader traits.</title>
        <authorList>
            <person name="Reatini B."/>
            <person name="Cang F.A."/>
            <person name="Jiang Q."/>
            <person name="Mckibben M.T.W."/>
            <person name="Barker M.S."/>
            <person name="Rieseberg L.H."/>
            <person name="Dlugosch K.M."/>
        </authorList>
    </citation>
    <scope>NUCLEOTIDE SEQUENCE</scope>
    <source>
        <strain evidence="2">CAN-66</strain>
        <tissue evidence="2">Leaf</tissue>
    </source>
</reference>
<dbReference type="PANTHER" id="PTHR38926:SF2">
    <property type="entry name" value="F-BOX_LRR-REPEAT PROTEIN 21-RELATED"/>
    <property type="match status" value="1"/>
</dbReference>
<evidence type="ECO:0000256" key="1">
    <source>
        <dbReference type="SAM" id="MobiDB-lite"/>
    </source>
</evidence>
<name>A0AA38WLT4_9ASTR</name>
<feature type="region of interest" description="Disordered" evidence="1">
    <location>
        <begin position="154"/>
        <end position="174"/>
    </location>
</feature>
<organism evidence="2 3">
    <name type="scientific">Centaurea solstitialis</name>
    <name type="common">yellow star-thistle</name>
    <dbReference type="NCBI Taxonomy" id="347529"/>
    <lineage>
        <taxon>Eukaryota</taxon>
        <taxon>Viridiplantae</taxon>
        <taxon>Streptophyta</taxon>
        <taxon>Embryophyta</taxon>
        <taxon>Tracheophyta</taxon>
        <taxon>Spermatophyta</taxon>
        <taxon>Magnoliopsida</taxon>
        <taxon>eudicotyledons</taxon>
        <taxon>Gunneridae</taxon>
        <taxon>Pentapetalae</taxon>
        <taxon>asterids</taxon>
        <taxon>campanulids</taxon>
        <taxon>Asterales</taxon>
        <taxon>Asteraceae</taxon>
        <taxon>Carduoideae</taxon>
        <taxon>Cardueae</taxon>
        <taxon>Centaureinae</taxon>
        <taxon>Centaurea</taxon>
    </lineage>
</organism>
<gene>
    <name evidence="2" type="ORF">OSB04_001858</name>
</gene>
<proteinExistence type="predicted"/>